<keyword evidence="1" id="KW-0472">Membrane</keyword>
<dbReference type="InterPro" id="IPR046554">
    <property type="entry name" value="DUF6708"/>
</dbReference>
<reference evidence="4" key="1">
    <citation type="submission" date="2015-08" db="EMBL/GenBank/DDBJ databases">
        <title>Vibrio galatheae sp. nov., a novel member of the Vibrionaceae family isolated from the Solomon Islands.</title>
        <authorList>
            <person name="Giubergia S."/>
            <person name="Machado H."/>
            <person name="Mateiu R.V."/>
            <person name="Gram L."/>
        </authorList>
    </citation>
    <scope>NUCLEOTIDE SEQUENCE [LARGE SCALE GENOMIC DNA]</scope>
    <source>
        <strain evidence="4">DSM 19134</strain>
    </source>
</reference>
<keyword evidence="4" id="KW-1185">Reference proteome</keyword>
<proteinExistence type="predicted"/>
<feature type="transmembrane region" description="Helical" evidence="1">
    <location>
        <begin position="78"/>
        <end position="100"/>
    </location>
</feature>
<evidence type="ECO:0000259" key="2">
    <source>
        <dbReference type="Pfam" id="PF20455"/>
    </source>
</evidence>
<dbReference type="Proteomes" id="UP000037530">
    <property type="component" value="Unassembled WGS sequence"/>
</dbReference>
<dbReference type="Pfam" id="PF20455">
    <property type="entry name" value="DUF6708"/>
    <property type="match status" value="1"/>
</dbReference>
<dbReference type="EMBL" id="LHPI01000047">
    <property type="protein sequence ID" value="KOO04717.1"/>
    <property type="molecule type" value="Genomic_DNA"/>
</dbReference>
<evidence type="ECO:0000313" key="4">
    <source>
        <dbReference type="Proteomes" id="UP000037530"/>
    </source>
</evidence>
<sequence length="362" mass="41071">MSKENTLEQELNLEERRPLAGEVRRLPLGEALFFSPKPIPSAKVTPGSLGESNQVLGINETYMDIGLASHGKAFQVQLVMSCILLMLSVLISILLIGAYVSQSRHGGIAQAFIHGITKDGLIGFIPIFVLFLIGWFVIIKTSLQKSQRKPIRFNRQRREVCYFDDKNKSPTVVPWENVVSWVVTHKGFTGEAFISDVTFGLALPDAEGEDYWMFKKPVGIMEEGQRSWEIIRCYMEEGPEYWATMAGDESRKTFDETRLQLKQDFRNGPKYLVHKAMSDPSKSYLGIIGYYLFNILSGWKLPYLVSEWDSKISMAKFPDEINKWSEPIPEHEWAKPSKELLKQKARAEAHYAAGGNLATLKL</sequence>
<evidence type="ECO:0000256" key="1">
    <source>
        <dbReference type="SAM" id="Phobius"/>
    </source>
</evidence>
<keyword evidence="1" id="KW-1133">Transmembrane helix</keyword>
<protein>
    <recommendedName>
        <fullName evidence="2">DUF6708 domain-containing protein</fullName>
    </recommendedName>
</protein>
<accession>A0A0M0HS42</accession>
<comment type="caution">
    <text evidence="3">The sequence shown here is derived from an EMBL/GenBank/DDBJ whole genome shotgun (WGS) entry which is preliminary data.</text>
</comment>
<dbReference type="OrthoDB" id="6352119at2"/>
<dbReference type="RefSeq" id="WP_053411106.1">
    <property type="nucleotide sequence ID" value="NZ_DAIPHI010000013.1"/>
</dbReference>
<gene>
    <name evidence="3" type="ORF">AKJ31_21815</name>
</gene>
<feature type="transmembrane region" description="Helical" evidence="1">
    <location>
        <begin position="120"/>
        <end position="139"/>
    </location>
</feature>
<evidence type="ECO:0000313" key="3">
    <source>
        <dbReference type="EMBL" id="KOO04717.1"/>
    </source>
</evidence>
<feature type="domain" description="DUF6708" evidence="2">
    <location>
        <begin position="129"/>
        <end position="245"/>
    </location>
</feature>
<organism evidence="3 4">
    <name type="scientific">Vibrio hepatarius</name>
    <dbReference type="NCBI Taxonomy" id="171383"/>
    <lineage>
        <taxon>Bacteria</taxon>
        <taxon>Pseudomonadati</taxon>
        <taxon>Pseudomonadota</taxon>
        <taxon>Gammaproteobacteria</taxon>
        <taxon>Vibrionales</taxon>
        <taxon>Vibrionaceae</taxon>
        <taxon>Vibrio</taxon>
        <taxon>Vibrio oreintalis group</taxon>
    </lineage>
</organism>
<dbReference type="PATRIC" id="fig|171383.3.peg.4442"/>
<keyword evidence="1" id="KW-0812">Transmembrane</keyword>
<dbReference type="AlphaFoldDB" id="A0A0M0HS42"/>
<name>A0A0M0HS42_9VIBR</name>